<dbReference type="Gene3D" id="3.40.50.410">
    <property type="entry name" value="von Willebrand factor, type A domain"/>
    <property type="match status" value="1"/>
</dbReference>
<evidence type="ECO:0000256" key="1">
    <source>
        <dbReference type="SAM" id="MobiDB-lite"/>
    </source>
</evidence>
<proteinExistence type="predicted"/>
<dbReference type="Gene3D" id="3.40.190.10">
    <property type="entry name" value="Periplasmic binding protein-like II"/>
    <property type="match status" value="2"/>
</dbReference>
<comment type="caution">
    <text evidence="3">The sequence shown here is derived from an EMBL/GenBank/DDBJ whole genome shotgun (WGS) entry which is preliminary data.</text>
</comment>
<organism evidence="3 4">
    <name type="scientific">Bailinhaonella thermotolerans</name>
    <dbReference type="NCBI Taxonomy" id="1070861"/>
    <lineage>
        <taxon>Bacteria</taxon>
        <taxon>Bacillati</taxon>
        <taxon>Actinomycetota</taxon>
        <taxon>Actinomycetes</taxon>
        <taxon>Streptosporangiales</taxon>
        <taxon>Streptosporangiaceae</taxon>
        <taxon>Bailinhaonella</taxon>
    </lineage>
</organism>
<gene>
    <name evidence="3" type="ORF">D5H75_23275</name>
</gene>
<dbReference type="SUPFAM" id="SSF53300">
    <property type="entry name" value="vWA-like"/>
    <property type="match status" value="1"/>
</dbReference>
<feature type="domain" description="VWFA" evidence="2">
    <location>
        <begin position="354"/>
        <end position="550"/>
    </location>
</feature>
<protein>
    <submittedName>
        <fullName evidence="3">VWA domain-containing protein</fullName>
    </submittedName>
</protein>
<keyword evidence="4" id="KW-1185">Reference proteome</keyword>
<dbReference type="PROSITE" id="PS50234">
    <property type="entry name" value="VWFA"/>
    <property type="match status" value="1"/>
</dbReference>
<evidence type="ECO:0000313" key="3">
    <source>
        <dbReference type="EMBL" id="RJL30559.1"/>
    </source>
</evidence>
<evidence type="ECO:0000313" key="4">
    <source>
        <dbReference type="Proteomes" id="UP000265768"/>
    </source>
</evidence>
<sequence length="561" mass="59712">MLAALAVLVGVAGVSTVVLGKTGGGCSGRPVLVSVAAALDVAAPVMAAAERFNAAAPAMPGPCVLVEVTEQAPATVMRTLAGGRLGVLREKPDAWVADSSAWVRMARRSGAVGLPEPETSVATSPLVFATKRSLADTFAAGKTEMSWNMVFPSTTRGEPAPDKDEPDVVRIPDPSVSGAGVVTVAAARDIAGEGEKGRRWLTAFVRMAQATSAPDYRSMLATLSEASFWQRPVVIVPEQSVWEHNRRAGAEPLVALHPKEGTVSLDYPYVVTAEGKEEAEAARRFAGWLASPETRTAVQRMGFRGHDGSTGPEFAGPGAEPGVPTENPRPRPSLTPEFVDEALDAWSKLAPMTRMLVVTEVSDAMSDEVRKGVTRLDVALEAVTIGLPLFPNDTQIGVWEFADGIAGSRPYREKVSLGPLTEPAGGDVIRRSRLMRLTTELKPRDAGRKGLNDATLAAFRRMTEQFNPGMNNTVLLLTSGRDEPGGIGHRDLIDALRKEWTPEEPVQIVVVAFGKDVDRAAMTEISQVTNGSVHVAQHPGEIIDVFLNALARRLCTPNCAN</sequence>
<evidence type="ECO:0000259" key="2">
    <source>
        <dbReference type="PROSITE" id="PS50234"/>
    </source>
</evidence>
<accession>A0A3A4APS3</accession>
<name>A0A3A4APS3_9ACTN</name>
<feature type="compositionally biased region" description="Low complexity" evidence="1">
    <location>
        <begin position="311"/>
        <end position="324"/>
    </location>
</feature>
<dbReference type="InterPro" id="IPR036465">
    <property type="entry name" value="vWFA_dom_sf"/>
</dbReference>
<dbReference type="EMBL" id="QZEY01000009">
    <property type="protein sequence ID" value="RJL30559.1"/>
    <property type="molecule type" value="Genomic_DNA"/>
</dbReference>
<dbReference type="SUPFAM" id="SSF53850">
    <property type="entry name" value="Periplasmic binding protein-like II"/>
    <property type="match status" value="1"/>
</dbReference>
<dbReference type="Proteomes" id="UP000265768">
    <property type="component" value="Unassembled WGS sequence"/>
</dbReference>
<dbReference type="InterPro" id="IPR002035">
    <property type="entry name" value="VWF_A"/>
</dbReference>
<feature type="region of interest" description="Disordered" evidence="1">
    <location>
        <begin position="304"/>
        <end position="331"/>
    </location>
</feature>
<dbReference type="AlphaFoldDB" id="A0A3A4APS3"/>
<dbReference type="Pfam" id="PF13531">
    <property type="entry name" value="SBP_bac_11"/>
    <property type="match status" value="1"/>
</dbReference>
<dbReference type="OrthoDB" id="5621159at2"/>
<reference evidence="3 4" key="1">
    <citation type="submission" date="2018-09" db="EMBL/GenBank/DDBJ databases">
        <title>YIM 75507 draft genome.</title>
        <authorList>
            <person name="Tang S."/>
            <person name="Feng Y."/>
        </authorList>
    </citation>
    <scope>NUCLEOTIDE SEQUENCE [LARGE SCALE GENOMIC DNA]</scope>
    <source>
        <strain evidence="3 4">YIM 75507</strain>
    </source>
</reference>